<sequence>MCERMEKSVVILSALAALSCVYGVLILSIASGTRFYCVWFGIGALFAAAAVSVHTGAWARMPIGARIAVDVVLLAVVVSIVAVCALIHTQFRAKAPKGLDVIVVLGAQVKTTGPSRVLAYRLDTAADYLKANPKTQCVVSGGRGPNEPETEASAMRRYLIQKGIAPNRIQSESRSQNTVENIRYSAELIDIKGDRIGIVTNNFHVYRGLSLAKKAGYRHVYGIAAPSTPLYLPNNMLREVLGVVKDKAAGNI</sequence>
<dbReference type="PANTHER" id="PTHR30336:SF4">
    <property type="entry name" value="ENVELOPE BIOGENESIS FACTOR ELYC"/>
    <property type="match status" value="1"/>
</dbReference>
<evidence type="ECO:0000313" key="4">
    <source>
        <dbReference type="Proteomes" id="UP000473648"/>
    </source>
</evidence>
<dbReference type="InterPro" id="IPR003848">
    <property type="entry name" value="DUF218"/>
</dbReference>
<dbReference type="InterPro" id="IPR014729">
    <property type="entry name" value="Rossmann-like_a/b/a_fold"/>
</dbReference>
<dbReference type="InterPro" id="IPR051599">
    <property type="entry name" value="Cell_Envelope_Assoc"/>
</dbReference>
<keyword evidence="1" id="KW-0812">Transmembrane</keyword>
<accession>A0A6L5GTX5</accession>
<dbReference type="GO" id="GO:0000270">
    <property type="term" value="P:peptidoglycan metabolic process"/>
    <property type="evidence" value="ECO:0007669"/>
    <property type="project" value="TreeGrafter"/>
</dbReference>
<dbReference type="EMBL" id="VOGB01000005">
    <property type="protein sequence ID" value="MQM73695.1"/>
    <property type="molecule type" value="Genomic_DNA"/>
</dbReference>
<feature type="transmembrane region" description="Helical" evidence="1">
    <location>
        <begin position="33"/>
        <end position="55"/>
    </location>
</feature>
<dbReference type="Pfam" id="PF02698">
    <property type="entry name" value="DUF218"/>
    <property type="match status" value="1"/>
</dbReference>
<dbReference type="CDD" id="cd06259">
    <property type="entry name" value="YdcF-like"/>
    <property type="match status" value="1"/>
</dbReference>
<protein>
    <submittedName>
        <fullName evidence="3">YdcF family protein</fullName>
    </submittedName>
</protein>
<reference evidence="3" key="1">
    <citation type="journal article" date="2020" name="Appl. Environ. Microbiol.">
        <title>Medium-Chain Fatty Acid Synthesis by 'Candidatus Weimeria bifida' gen. nov., sp. nov., and 'Candidatus Pseudoramibacter fermentans' sp. nov.</title>
        <authorList>
            <person name="Scarborough M.J."/>
            <person name="Myers K.S."/>
            <person name="Donohue T.J."/>
            <person name="Noguera D.R."/>
        </authorList>
    </citation>
    <scope>NUCLEOTIDE SEQUENCE</scope>
    <source>
        <strain evidence="3">EUB1.1</strain>
    </source>
</reference>
<dbReference type="Proteomes" id="UP000473648">
    <property type="component" value="Unassembled WGS sequence"/>
</dbReference>
<proteinExistence type="predicted"/>
<comment type="caution">
    <text evidence="3">The sequence shown here is derived from an EMBL/GenBank/DDBJ whole genome shotgun (WGS) entry which is preliminary data.</text>
</comment>
<keyword evidence="4" id="KW-1185">Reference proteome</keyword>
<gene>
    <name evidence="3" type="ORF">FRC53_09845</name>
</gene>
<dbReference type="Gene3D" id="3.40.50.620">
    <property type="entry name" value="HUPs"/>
    <property type="match status" value="1"/>
</dbReference>
<dbReference type="PANTHER" id="PTHR30336">
    <property type="entry name" value="INNER MEMBRANE PROTEIN, PROBABLE PERMEASE"/>
    <property type="match status" value="1"/>
</dbReference>
<name>A0A6L5GTX5_9FIRM</name>
<keyword evidence="1" id="KW-0472">Membrane</keyword>
<evidence type="ECO:0000256" key="1">
    <source>
        <dbReference type="SAM" id="Phobius"/>
    </source>
</evidence>
<dbReference type="AlphaFoldDB" id="A0A6L5GTX5"/>
<evidence type="ECO:0000313" key="3">
    <source>
        <dbReference type="EMBL" id="MQM73695.1"/>
    </source>
</evidence>
<dbReference type="GO" id="GO:0005886">
    <property type="term" value="C:plasma membrane"/>
    <property type="evidence" value="ECO:0007669"/>
    <property type="project" value="TreeGrafter"/>
</dbReference>
<keyword evidence="1" id="KW-1133">Transmembrane helix</keyword>
<feature type="transmembrane region" description="Helical" evidence="1">
    <location>
        <begin position="67"/>
        <end position="88"/>
    </location>
</feature>
<feature type="domain" description="DUF218" evidence="2">
    <location>
        <begin position="100"/>
        <end position="242"/>
    </location>
</feature>
<dbReference type="GO" id="GO:0043164">
    <property type="term" value="P:Gram-negative-bacterium-type cell wall biogenesis"/>
    <property type="evidence" value="ECO:0007669"/>
    <property type="project" value="TreeGrafter"/>
</dbReference>
<evidence type="ECO:0000259" key="2">
    <source>
        <dbReference type="Pfam" id="PF02698"/>
    </source>
</evidence>
<organism evidence="3 4">
    <name type="scientific">Candidatus Pseudoramibacter fermentans</name>
    <dbReference type="NCBI Taxonomy" id="2594427"/>
    <lineage>
        <taxon>Bacteria</taxon>
        <taxon>Bacillati</taxon>
        <taxon>Bacillota</taxon>
        <taxon>Clostridia</taxon>
        <taxon>Eubacteriales</taxon>
        <taxon>Eubacteriaceae</taxon>
        <taxon>Pseudoramibacter</taxon>
    </lineage>
</organism>
<dbReference type="PROSITE" id="PS51257">
    <property type="entry name" value="PROKAR_LIPOPROTEIN"/>
    <property type="match status" value="1"/>
</dbReference>